<evidence type="ECO:0000256" key="1">
    <source>
        <dbReference type="SAM" id="MobiDB-lite"/>
    </source>
</evidence>
<accession>A0AB36CLM6</accession>
<feature type="compositionally biased region" description="Low complexity" evidence="1">
    <location>
        <begin position="76"/>
        <end position="85"/>
    </location>
</feature>
<reference evidence="2 3" key="1">
    <citation type="submission" date="2020-04" db="EMBL/GenBank/DDBJ databases">
        <authorList>
            <person name="Hitch T.C.A."/>
            <person name="Wylensek D."/>
            <person name="Clavel T."/>
        </authorList>
    </citation>
    <scope>NUCLEOTIDE SEQUENCE [LARGE SCALE GENOMIC DNA]</scope>
    <source>
        <strain evidence="2 3">BL-383-APC-3D</strain>
    </source>
</reference>
<comment type="caution">
    <text evidence="2">The sequence shown here is derived from an EMBL/GenBank/DDBJ whole genome shotgun (WGS) entry which is preliminary data.</text>
</comment>
<evidence type="ECO:0000313" key="3">
    <source>
        <dbReference type="Proteomes" id="UP000544551"/>
    </source>
</evidence>
<name>A0AB36CLM6_9CORY</name>
<sequence length="91" mass="9749">MNPKAYREGELRKISSQIGGEIVDAINTSAALSRGVPVEKISQMPSAIDLWAGNAEREKPAKEEAPERKVMSPSEARAAIAARATPKPPKP</sequence>
<dbReference type="AlphaFoldDB" id="A0AB36CLM6"/>
<evidence type="ECO:0000313" key="2">
    <source>
        <dbReference type="EMBL" id="NME89554.1"/>
    </source>
</evidence>
<feature type="region of interest" description="Disordered" evidence="1">
    <location>
        <begin position="53"/>
        <end position="91"/>
    </location>
</feature>
<organism evidence="2 3">
    <name type="scientific">Corynebacterium stationis</name>
    <dbReference type="NCBI Taxonomy" id="1705"/>
    <lineage>
        <taxon>Bacteria</taxon>
        <taxon>Bacillati</taxon>
        <taxon>Actinomycetota</taxon>
        <taxon>Actinomycetes</taxon>
        <taxon>Mycobacteriales</taxon>
        <taxon>Corynebacteriaceae</taxon>
        <taxon>Corynebacterium</taxon>
    </lineage>
</organism>
<protein>
    <submittedName>
        <fullName evidence="2">Uncharacterized protein</fullName>
    </submittedName>
</protein>
<dbReference type="RefSeq" id="WP_168969834.1">
    <property type="nucleotide sequence ID" value="NZ_JABAFZ010000006.1"/>
</dbReference>
<dbReference type="Proteomes" id="UP000544551">
    <property type="component" value="Unassembled WGS sequence"/>
</dbReference>
<gene>
    <name evidence="2" type="ORF">HF853_07720</name>
</gene>
<proteinExistence type="predicted"/>
<dbReference type="EMBL" id="JABAFZ010000006">
    <property type="protein sequence ID" value="NME89554.1"/>
    <property type="molecule type" value="Genomic_DNA"/>
</dbReference>
<feature type="compositionally biased region" description="Basic and acidic residues" evidence="1">
    <location>
        <begin position="55"/>
        <end position="70"/>
    </location>
</feature>